<dbReference type="InterPro" id="IPR051910">
    <property type="entry name" value="ComF/GntX_DNA_util-trans"/>
</dbReference>
<proteinExistence type="inferred from homology"/>
<dbReference type="InterPro" id="IPR029057">
    <property type="entry name" value="PRTase-like"/>
</dbReference>
<gene>
    <name evidence="3" type="ORF">WG929_03985</name>
</gene>
<dbReference type="RefSeq" id="WP_416205007.1">
    <property type="nucleotide sequence ID" value="NZ_JBBKTX010000003.1"/>
</dbReference>
<keyword evidence="3" id="KW-0808">Transferase</keyword>
<sequence length="264" mass="29753">MTRRLGLNLLNTIQISKHQSAVQLSDFRCEWCLTTVSNSVSGFLCHHCETILRAPYPACSQCGELLNSAERRCQHCQQMPPAFDYTLAFLPYQAPVSYWLRQAKDRRRYEWLLRLGYWMARYPPAAINQVDAFAYVPSGWQKRLWRGFNPARIICEQLAAMHHKPIVHKALRRRGSTPQRGQQRQSRLLQARQQFASGQQALDGLHLLLIDDVLTTGATADATAALLKQQGASIVGVWALARTPPPGMPIPMPQHGCGLPESQA</sequence>
<dbReference type="PANTHER" id="PTHR47505:SF1">
    <property type="entry name" value="DNA UTILIZATION PROTEIN YHGH"/>
    <property type="match status" value="1"/>
</dbReference>
<accession>A0ABW8NF30</accession>
<evidence type="ECO:0000313" key="4">
    <source>
        <dbReference type="Proteomes" id="UP001620597"/>
    </source>
</evidence>
<reference evidence="3 4" key="1">
    <citation type="submission" date="2024-03" db="EMBL/GenBank/DDBJ databases">
        <title>High-quality draft genome sequence of Oceanobacter sp. wDCs-4.</title>
        <authorList>
            <person name="Dong C."/>
        </authorList>
    </citation>
    <scope>NUCLEOTIDE SEQUENCE [LARGE SCALE GENOMIC DNA]</scope>
    <source>
        <strain evidence="4">wDCs-4</strain>
    </source>
</reference>
<dbReference type="Gene3D" id="3.40.50.2020">
    <property type="match status" value="1"/>
</dbReference>
<keyword evidence="4" id="KW-1185">Reference proteome</keyword>
<feature type="domain" description="Phosphoribosyltransferase" evidence="2">
    <location>
        <begin position="178"/>
        <end position="244"/>
    </location>
</feature>
<dbReference type="EMBL" id="JBBKTX010000003">
    <property type="protein sequence ID" value="MFK4751565.1"/>
    <property type="molecule type" value="Genomic_DNA"/>
</dbReference>
<dbReference type="PANTHER" id="PTHR47505">
    <property type="entry name" value="DNA UTILIZATION PROTEIN YHGH"/>
    <property type="match status" value="1"/>
</dbReference>
<dbReference type="Proteomes" id="UP001620597">
    <property type="component" value="Unassembled WGS sequence"/>
</dbReference>
<comment type="caution">
    <text evidence="3">The sequence shown here is derived from an EMBL/GenBank/DDBJ whole genome shotgun (WGS) entry which is preliminary data.</text>
</comment>
<evidence type="ECO:0000259" key="2">
    <source>
        <dbReference type="Pfam" id="PF00156"/>
    </source>
</evidence>
<dbReference type="GO" id="GO:0016757">
    <property type="term" value="F:glycosyltransferase activity"/>
    <property type="evidence" value="ECO:0007669"/>
    <property type="project" value="UniProtKB-KW"/>
</dbReference>
<dbReference type="InterPro" id="IPR000836">
    <property type="entry name" value="PRTase_dom"/>
</dbReference>
<organism evidence="3 4">
    <name type="scientific">Oceanobacter antarcticus</name>
    <dbReference type="NCBI Taxonomy" id="3133425"/>
    <lineage>
        <taxon>Bacteria</taxon>
        <taxon>Pseudomonadati</taxon>
        <taxon>Pseudomonadota</taxon>
        <taxon>Gammaproteobacteria</taxon>
        <taxon>Oceanospirillales</taxon>
        <taxon>Oceanospirillaceae</taxon>
        <taxon>Oceanobacter</taxon>
    </lineage>
</organism>
<dbReference type="Pfam" id="PF00156">
    <property type="entry name" value="Pribosyltran"/>
    <property type="match status" value="1"/>
</dbReference>
<evidence type="ECO:0000313" key="3">
    <source>
        <dbReference type="EMBL" id="MFK4751565.1"/>
    </source>
</evidence>
<protein>
    <submittedName>
        <fullName evidence="3">Phosphoribosyltransferase family protein</fullName>
    </submittedName>
</protein>
<dbReference type="SUPFAM" id="SSF53271">
    <property type="entry name" value="PRTase-like"/>
    <property type="match status" value="1"/>
</dbReference>
<name>A0ABW8NF30_9GAMM</name>
<evidence type="ECO:0000256" key="1">
    <source>
        <dbReference type="ARBA" id="ARBA00008007"/>
    </source>
</evidence>
<comment type="similarity">
    <text evidence="1">Belongs to the ComF/GntX family.</text>
</comment>
<keyword evidence="3" id="KW-0328">Glycosyltransferase</keyword>